<name>A0ACC0U4Q0_9AGAM</name>
<dbReference type="EMBL" id="JAGFNK010000159">
    <property type="protein sequence ID" value="KAI9463363.1"/>
    <property type="molecule type" value="Genomic_DNA"/>
</dbReference>
<comment type="caution">
    <text evidence="1">The sequence shown here is derived from an EMBL/GenBank/DDBJ whole genome shotgun (WGS) entry which is preliminary data.</text>
</comment>
<keyword evidence="2" id="KW-1185">Reference proteome</keyword>
<accession>A0ACC0U4Q0</accession>
<reference evidence="1" key="1">
    <citation type="submission" date="2021-03" db="EMBL/GenBank/DDBJ databases">
        <title>Evolutionary priming and transition to the ectomycorrhizal habit in an iconic lineage of mushroom-forming fungi: is preadaptation a requirement?</title>
        <authorList>
            <consortium name="DOE Joint Genome Institute"/>
            <person name="Looney B.P."/>
            <person name="Miyauchi S."/>
            <person name="Morin E."/>
            <person name="Drula E."/>
            <person name="Courty P.E."/>
            <person name="Chicoki N."/>
            <person name="Fauchery L."/>
            <person name="Kohler A."/>
            <person name="Kuo A."/>
            <person name="LaButti K."/>
            <person name="Pangilinan J."/>
            <person name="Lipzen A."/>
            <person name="Riley R."/>
            <person name="Andreopoulos W."/>
            <person name="He G."/>
            <person name="Johnson J."/>
            <person name="Barry K.W."/>
            <person name="Grigoriev I.V."/>
            <person name="Nagy L."/>
            <person name="Hibbett D."/>
            <person name="Henrissat B."/>
            <person name="Matheny P.B."/>
            <person name="Labbe J."/>
            <person name="Martin A.F."/>
        </authorList>
    </citation>
    <scope>NUCLEOTIDE SEQUENCE</scope>
    <source>
        <strain evidence="1">BPL698</strain>
    </source>
</reference>
<evidence type="ECO:0000313" key="1">
    <source>
        <dbReference type="EMBL" id="KAI9463363.1"/>
    </source>
</evidence>
<protein>
    <submittedName>
        <fullName evidence="1">CoA-binding protein</fullName>
    </submittedName>
</protein>
<sequence length="133" mass="14373">MARTVAEIQRLFLSSPRYAVVGASKDQSKYGTKVLQWYLARNLSVTPVHPKESKLEGVATVSDLADIPAPTETSVSIITNPKELNVPALWLQPGAEDDAVKDYIHANGLGDKVLYGGPCILVEGDGIRKKSLL</sequence>
<evidence type="ECO:0000313" key="2">
    <source>
        <dbReference type="Proteomes" id="UP001207468"/>
    </source>
</evidence>
<gene>
    <name evidence="1" type="ORF">F5148DRAFT_1377030</name>
</gene>
<dbReference type="Proteomes" id="UP001207468">
    <property type="component" value="Unassembled WGS sequence"/>
</dbReference>
<proteinExistence type="predicted"/>
<organism evidence="1 2">
    <name type="scientific">Russula earlei</name>
    <dbReference type="NCBI Taxonomy" id="71964"/>
    <lineage>
        <taxon>Eukaryota</taxon>
        <taxon>Fungi</taxon>
        <taxon>Dikarya</taxon>
        <taxon>Basidiomycota</taxon>
        <taxon>Agaricomycotina</taxon>
        <taxon>Agaricomycetes</taxon>
        <taxon>Russulales</taxon>
        <taxon>Russulaceae</taxon>
        <taxon>Russula</taxon>
    </lineage>
</organism>